<dbReference type="AlphaFoldDB" id="A0A9P1G2M3"/>
<gene>
    <name evidence="2" type="ORF">C1SCF055_LOCUS23654</name>
</gene>
<dbReference type="OrthoDB" id="428444at2759"/>
<feature type="compositionally biased region" description="Acidic residues" evidence="1">
    <location>
        <begin position="1"/>
        <end position="10"/>
    </location>
</feature>
<sequence>MSAAGIEEESAGLLESHSIGTSKPPANPAAAELFHDFCGRPETAQVEVTVENRFFRGFQHAEIDWNKPVHGLLVDFKGDSMQIGMILQRLEACGEQYVFLGNPPPFNGGWHFTALDDFEHVFEQKKLDPAWQGIRVWHKVNYVPSVTEQGEPALVPKEVFDPKNKQQGAIAIGEKFKLTTLFLTGGLMPHTLNATLLDQSDACAVLLRSLELGTSFATIGHGLDVLLALGKDASPLQGRKAAVFPNQEHLLRIHGVEVAPEALCIDGGLVSASCWSQATSEPFFAALKLPAETRPEKLPRTARCLQRSTTETVFCFDGSKMSGGRSFILGDSAAPTVAFFVDDVADPIEAFTILNHLAKLKFNIHLISHSQAEHERGDASLRRVKTETVWGNAMYALKDCCCELLTLPANLVDASLRFDGFFVAGGQCPYYMMKDPAIKAIMDATPIAAAVCHGPEALIGTKWLHPFPSGEVGKFVSYYGAWMSFRDVLHAYERKKPGEICEDATGRFFTGNAPNSTQAMVVRACEAILKERSD</sequence>
<protein>
    <submittedName>
        <fullName evidence="2">Uncharacterized protein</fullName>
    </submittedName>
</protein>
<dbReference type="SUPFAM" id="SSF52317">
    <property type="entry name" value="Class I glutamine amidotransferase-like"/>
    <property type="match status" value="2"/>
</dbReference>
<proteinExistence type="predicted"/>
<name>A0A9P1G2M3_9DINO</name>
<dbReference type="EMBL" id="CAMXCT020002311">
    <property type="protein sequence ID" value="CAL1150626.1"/>
    <property type="molecule type" value="Genomic_DNA"/>
</dbReference>
<dbReference type="Gene3D" id="3.40.50.880">
    <property type="match status" value="2"/>
</dbReference>
<organism evidence="2">
    <name type="scientific">Cladocopium goreaui</name>
    <dbReference type="NCBI Taxonomy" id="2562237"/>
    <lineage>
        <taxon>Eukaryota</taxon>
        <taxon>Sar</taxon>
        <taxon>Alveolata</taxon>
        <taxon>Dinophyceae</taxon>
        <taxon>Suessiales</taxon>
        <taxon>Symbiodiniaceae</taxon>
        <taxon>Cladocopium</taxon>
    </lineage>
</organism>
<reference evidence="2" key="1">
    <citation type="submission" date="2022-10" db="EMBL/GenBank/DDBJ databases">
        <authorList>
            <person name="Chen Y."/>
            <person name="Dougan E. K."/>
            <person name="Chan C."/>
            <person name="Rhodes N."/>
            <person name="Thang M."/>
        </authorList>
    </citation>
    <scope>NUCLEOTIDE SEQUENCE</scope>
</reference>
<dbReference type="InterPro" id="IPR029062">
    <property type="entry name" value="Class_I_gatase-like"/>
</dbReference>
<dbReference type="EMBL" id="CAMXCT030002311">
    <property type="protein sequence ID" value="CAL4784563.1"/>
    <property type="molecule type" value="Genomic_DNA"/>
</dbReference>
<comment type="caution">
    <text evidence="2">The sequence shown here is derived from an EMBL/GenBank/DDBJ whole genome shotgun (WGS) entry which is preliminary data.</text>
</comment>
<reference evidence="3" key="2">
    <citation type="submission" date="2024-04" db="EMBL/GenBank/DDBJ databases">
        <authorList>
            <person name="Chen Y."/>
            <person name="Shah S."/>
            <person name="Dougan E. K."/>
            <person name="Thang M."/>
            <person name="Chan C."/>
        </authorList>
    </citation>
    <scope>NUCLEOTIDE SEQUENCE [LARGE SCALE GENOMIC DNA]</scope>
</reference>
<keyword evidence="4" id="KW-1185">Reference proteome</keyword>
<evidence type="ECO:0000313" key="2">
    <source>
        <dbReference type="EMBL" id="CAI3997251.1"/>
    </source>
</evidence>
<accession>A0A9P1G2M3</accession>
<evidence type="ECO:0000313" key="4">
    <source>
        <dbReference type="Proteomes" id="UP001152797"/>
    </source>
</evidence>
<feature type="region of interest" description="Disordered" evidence="1">
    <location>
        <begin position="1"/>
        <end position="27"/>
    </location>
</feature>
<dbReference type="Proteomes" id="UP001152797">
    <property type="component" value="Unassembled WGS sequence"/>
</dbReference>
<dbReference type="EMBL" id="CAMXCT010002311">
    <property type="protein sequence ID" value="CAI3997251.1"/>
    <property type="molecule type" value="Genomic_DNA"/>
</dbReference>
<evidence type="ECO:0000313" key="3">
    <source>
        <dbReference type="EMBL" id="CAL1150626.1"/>
    </source>
</evidence>
<evidence type="ECO:0000256" key="1">
    <source>
        <dbReference type="SAM" id="MobiDB-lite"/>
    </source>
</evidence>